<name>A0A261Y1Y9_9FUNG</name>
<dbReference type="GO" id="GO:0031124">
    <property type="term" value="P:mRNA 3'-end processing"/>
    <property type="evidence" value="ECO:0007669"/>
    <property type="project" value="UniProtKB-UniRule"/>
</dbReference>
<dbReference type="Proteomes" id="UP000242875">
    <property type="component" value="Unassembled WGS sequence"/>
</dbReference>
<evidence type="ECO:0000256" key="5">
    <source>
        <dbReference type="ARBA" id="ARBA00022741"/>
    </source>
</evidence>
<reference evidence="12 13" key="1">
    <citation type="journal article" date="2017" name="Mycologia">
        <title>Bifiguratus adelaidae, gen. et sp. nov., a new member of Mucoromycotina in endophytic and soil-dwelling habitats.</title>
        <authorList>
            <person name="Torres-Cruz T.J."/>
            <person name="Billingsley Tobias T.L."/>
            <person name="Almatruk M."/>
            <person name="Hesse C."/>
            <person name="Kuske C.R."/>
            <person name="Desiro A."/>
            <person name="Benucci G.M."/>
            <person name="Bonito G."/>
            <person name="Stajich J.E."/>
            <person name="Dunlap C."/>
            <person name="Arnold A.E."/>
            <person name="Porras-Alfaro A."/>
        </authorList>
    </citation>
    <scope>NUCLEOTIDE SEQUENCE [LARGE SCALE GENOMIC DNA]</scope>
    <source>
        <strain evidence="12 13">AZ0501</strain>
    </source>
</reference>
<dbReference type="Gene3D" id="3.40.50.300">
    <property type="entry name" value="P-loop containing nucleotide triphosphate hydrolases"/>
    <property type="match status" value="1"/>
</dbReference>
<dbReference type="OrthoDB" id="258143at2759"/>
<keyword evidence="13" id="KW-1185">Reference proteome</keyword>
<dbReference type="EMBL" id="MVBO01000034">
    <property type="protein sequence ID" value="OZJ04616.1"/>
    <property type="molecule type" value="Genomic_DNA"/>
</dbReference>
<comment type="caution">
    <text evidence="12">The sequence shown here is derived from an EMBL/GenBank/DDBJ whole genome shotgun (WGS) entry which is preliminary data.</text>
</comment>
<dbReference type="HAMAP" id="MF_03035">
    <property type="entry name" value="Clp1"/>
    <property type="match status" value="1"/>
</dbReference>
<dbReference type="Gene3D" id="2.40.30.330">
    <property type="entry name" value="Pre-mRNA cleavage complex subunit Clp1, C-terminal domain"/>
    <property type="match status" value="1"/>
</dbReference>
<dbReference type="AlphaFoldDB" id="A0A261Y1Y9"/>
<dbReference type="InterPro" id="IPR032324">
    <property type="entry name" value="Clp1_N"/>
</dbReference>
<evidence type="ECO:0000259" key="11">
    <source>
        <dbReference type="Pfam" id="PF16575"/>
    </source>
</evidence>
<dbReference type="FunFam" id="2.40.30.330:FF:000002">
    <property type="entry name" value="Protein CLP1 homolog"/>
    <property type="match status" value="1"/>
</dbReference>
<comment type="function">
    <text evidence="8">Required for endonucleolytic cleavage during polyadenylation-dependent pre-mRNA 3'-end formation.</text>
</comment>
<feature type="binding site" evidence="8">
    <location>
        <position position="17"/>
    </location>
    <ligand>
        <name>ATP</name>
        <dbReference type="ChEBI" id="CHEBI:30616"/>
    </ligand>
</feature>
<keyword evidence="4 8" id="KW-0507">mRNA processing</keyword>
<feature type="binding site" evidence="8">
    <location>
        <begin position="113"/>
        <end position="118"/>
    </location>
    <ligand>
        <name>ATP</name>
        <dbReference type="ChEBI" id="CHEBI:30616"/>
    </ligand>
</feature>
<evidence type="ECO:0000313" key="12">
    <source>
        <dbReference type="EMBL" id="OZJ04616.1"/>
    </source>
</evidence>
<evidence type="ECO:0000256" key="1">
    <source>
        <dbReference type="ARBA" id="ARBA00004123"/>
    </source>
</evidence>
<evidence type="ECO:0000256" key="3">
    <source>
        <dbReference type="ARBA" id="ARBA00019824"/>
    </source>
</evidence>
<evidence type="ECO:0000256" key="8">
    <source>
        <dbReference type="HAMAP-Rule" id="MF_03035"/>
    </source>
</evidence>
<dbReference type="GO" id="GO:0051731">
    <property type="term" value="F:polynucleotide 5'-hydroxyl-kinase activity"/>
    <property type="evidence" value="ECO:0007669"/>
    <property type="project" value="InterPro"/>
</dbReference>
<dbReference type="InterPro" id="IPR010655">
    <property type="entry name" value="Clp1_C"/>
</dbReference>
<dbReference type="InterPro" id="IPR038239">
    <property type="entry name" value="Clp1_N_sf"/>
</dbReference>
<dbReference type="PANTHER" id="PTHR12755:SF6">
    <property type="entry name" value="POLYRIBONUCLEOTIDE 5'-HYDROXYL-KINASE CLP1"/>
    <property type="match status" value="1"/>
</dbReference>
<comment type="similarity">
    <text evidence="8">Belongs to the Clp1 family. Clp1 subfamily.</text>
</comment>
<comment type="subunit">
    <text evidence="8">Component of a pre-mRNA cleavage factor complex. Interacts directly with PCF11.</text>
</comment>
<keyword evidence="5 8" id="KW-0547">Nucleotide-binding</keyword>
<evidence type="ECO:0000313" key="13">
    <source>
        <dbReference type="Proteomes" id="UP000242875"/>
    </source>
</evidence>
<feature type="domain" description="Clp1 P-loop" evidence="11">
    <location>
        <begin position="110"/>
        <end position="309"/>
    </location>
</feature>
<evidence type="ECO:0000256" key="6">
    <source>
        <dbReference type="ARBA" id="ARBA00022840"/>
    </source>
</evidence>
<gene>
    <name evidence="8" type="primary">CLP1</name>
    <name evidence="12" type="ORF">BZG36_02036</name>
</gene>
<dbReference type="SUPFAM" id="SSF52540">
    <property type="entry name" value="P-loop containing nucleoside triphosphate hydrolases"/>
    <property type="match status" value="1"/>
</dbReference>
<evidence type="ECO:0000256" key="2">
    <source>
        <dbReference type="ARBA" id="ARBA00018706"/>
    </source>
</evidence>
<dbReference type="Pfam" id="PF16575">
    <property type="entry name" value="CLP1_P"/>
    <property type="match status" value="1"/>
</dbReference>
<dbReference type="Pfam" id="PF16573">
    <property type="entry name" value="CLP1_N"/>
    <property type="match status" value="1"/>
</dbReference>
<feature type="domain" description="Clp1 N-terminal" evidence="10">
    <location>
        <begin position="12"/>
        <end position="96"/>
    </location>
</feature>
<accession>A0A261Y1Y9</accession>
<protein>
    <recommendedName>
        <fullName evidence="3">Polynucleotide 5'-hydroxyl-kinase GRC3</fullName>
    </recommendedName>
    <alternativeName>
        <fullName evidence="2">Polynucleotide 5'-hydroxyl-kinase grc3</fullName>
    </alternativeName>
</protein>
<feature type="domain" description="Clp1 C-terminal" evidence="9">
    <location>
        <begin position="315"/>
        <end position="428"/>
    </location>
</feature>
<dbReference type="InterPro" id="IPR028606">
    <property type="entry name" value="Clp1"/>
</dbReference>
<keyword evidence="7 8" id="KW-0539">Nucleus</keyword>
<sequence length="429" mass="47065">MKGAVGAKTWRLEPETEFRLEVDFDQKVTVTLLEGLAEIFGTELALGVPYVFSGRKIAVFTWQGYGTPSVDYVAEETPMTSYLNTHVALDQMRQAAAMQGGNGPRVLLLGPPDVGKTTLAKILLSYAIRQQHQPLYVNLDPTEGSITMPRSLSATSLTHMLDVEEEFGSSATTAASLGSSIIPISYFYGHASPADNTKLYKILTSNLASAVRGKMAQDADARSSGIVIDGPGLVDSVGYEIIAHTMKEFEVNVVIVLGHERLFSDMVKNHSQQSDISVIKLSKSGGVVERDSEYREKLESREIHDYFYGTSRFELSPYSLLVNFDDLAIYQIGQSNMAPSSALPIGMDRHITETQITKIEPSYSLSHSILGLSNAERDEEAHLVSSNLAGFVYVSAVDEIKRKVTILSPAPGRLPKKYLIMGSFKWLEP</sequence>
<evidence type="ECO:0000256" key="7">
    <source>
        <dbReference type="ARBA" id="ARBA00023242"/>
    </source>
</evidence>
<dbReference type="InterPro" id="IPR027417">
    <property type="entry name" value="P-loop_NTPase"/>
</dbReference>
<evidence type="ECO:0000259" key="9">
    <source>
        <dbReference type="Pfam" id="PF06807"/>
    </source>
</evidence>
<proteinExistence type="inferred from homology"/>
<dbReference type="InterPro" id="IPR045116">
    <property type="entry name" value="Clp1/Grc3"/>
</dbReference>
<comment type="subcellular location">
    <subcellularLocation>
        <location evidence="1 8">Nucleus</location>
    </subcellularLocation>
</comment>
<organism evidence="12 13">
    <name type="scientific">Bifiguratus adelaidae</name>
    <dbReference type="NCBI Taxonomy" id="1938954"/>
    <lineage>
        <taxon>Eukaryota</taxon>
        <taxon>Fungi</taxon>
        <taxon>Fungi incertae sedis</taxon>
        <taxon>Mucoromycota</taxon>
        <taxon>Mucoromycotina</taxon>
        <taxon>Endogonomycetes</taxon>
        <taxon>Endogonales</taxon>
        <taxon>Endogonales incertae sedis</taxon>
        <taxon>Bifiguratus</taxon>
    </lineage>
</organism>
<dbReference type="InterPro" id="IPR038238">
    <property type="entry name" value="Clp1_C_sf"/>
</dbReference>
<dbReference type="GO" id="GO:0005849">
    <property type="term" value="C:mRNA cleavage factor complex"/>
    <property type="evidence" value="ECO:0007669"/>
    <property type="project" value="UniProtKB-UniRule"/>
</dbReference>
<dbReference type="Gene3D" id="2.60.120.1030">
    <property type="entry name" value="Clp1, DNA binding domain"/>
    <property type="match status" value="1"/>
</dbReference>
<dbReference type="PANTHER" id="PTHR12755">
    <property type="entry name" value="CLEAVAGE/POLYADENYLATION FACTOR IA SUBUNIT CLP1P"/>
    <property type="match status" value="1"/>
</dbReference>
<feature type="binding site" evidence="8">
    <location>
        <position position="56"/>
    </location>
    <ligand>
        <name>ATP</name>
        <dbReference type="ChEBI" id="CHEBI:30616"/>
    </ligand>
</feature>
<keyword evidence="6 8" id="KW-0067">ATP-binding</keyword>
<evidence type="ECO:0000256" key="4">
    <source>
        <dbReference type="ARBA" id="ARBA00022664"/>
    </source>
</evidence>
<dbReference type="GO" id="GO:0006388">
    <property type="term" value="P:tRNA splicing, via endonucleolytic cleavage and ligation"/>
    <property type="evidence" value="ECO:0007669"/>
    <property type="project" value="TreeGrafter"/>
</dbReference>
<dbReference type="GO" id="GO:0005524">
    <property type="term" value="F:ATP binding"/>
    <property type="evidence" value="ECO:0007669"/>
    <property type="project" value="UniProtKB-UniRule"/>
</dbReference>
<dbReference type="Pfam" id="PF06807">
    <property type="entry name" value="Clp1"/>
    <property type="match status" value="1"/>
</dbReference>
<evidence type="ECO:0000259" key="10">
    <source>
        <dbReference type="Pfam" id="PF16573"/>
    </source>
</evidence>
<dbReference type="InterPro" id="IPR032319">
    <property type="entry name" value="CLP1_P"/>
</dbReference>